<evidence type="ECO:0008006" key="6">
    <source>
        <dbReference type="Google" id="ProtNLM"/>
    </source>
</evidence>
<feature type="transmembrane region" description="Helical" evidence="1">
    <location>
        <begin position="7"/>
        <end position="23"/>
    </location>
</feature>
<dbReference type="AlphaFoldDB" id="A0A8S1EES9"/>
<feature type="transmembrane region" description="Helical" evidence="1">
    <location>
        <begin position="247"/>
        <end position="266"/>
    </location>
</feature>
<dbReference type="Pfam" id="PF19040">
    <property type="entry name" value="SGNH"/>
    <property type="match status" value="1"/>
</dbReference>
<comment type="caution">
    <text evidence="4">The sequence shown here is derived from an EMBL/GenBank/DDBJ whole genome shotgun (WGS) entry which is preliminary data.</text>
</comment>
<keyword evidence="1" id="KW-0812">Transmembrane</keyword>
<feature type="domain" description="Acyltransferase 3" evidence="2">
    <location>
        <begin position="9"/>
        <end position="293"/>
    </location>
</feature>
<keyword evidence="1" id="KW-1133">Transmembrane helix</keyword>
<dbReference type="InterPro" id="IPR002656">
    <property type="entry name" value="Acyl_transf_3_dom"/>
</dbReference>
<gene>
    <name evidence="4" type="ORF">CBOVIS_LOCUS1889</name>
</gene>
<feature type="transmembrane region" description="Helical" evidence="1">
    <location>
        <begin position="90"/>
        <end position="109"/>
    </location>
</feature>
<reference evidence="4 5" key="1">
    <citation type="submission" date="2020-04" db="EMBL/GenBank/DDBJ databases">
        <authorList>
            <person name="Laetsch R D."/>
            <person name="Stevens L."/>
            <person name="Kumar S."/>
            <person name="Blaxter L. M."/>
        </authorList>
    </citation>
    <scope>NUCLEOTIDE SEQUENCE [LARGE SCALE GENOMIC DNA]</scope>
</reference>
<evidence type="ECO:0000313" key="4">
    <source>
        <dbReference type="EMBL" id="CAB3398638.1"/>
    </source>
</evidence>
<feature type="transmembrane region" description="Helical" evidence="1">
    <location>
        <begin position="29"/>
        <end position="48"/>
    </location>
</feature>
<accession>A0A8S1EES9</accession>
<evidence type="ECO:0000259" key="2">
    <source>
        <dbReference type="Pfam" id="PF01757"/>
    </source>
</evidence>
<dbReference type="Proteomes" id="UP000494206">
    <property type="component" value="Unassembled WGS sequence"/>
</dbReference>
<feature type="domain" description="SGNH" evidence="3">
    <location>
        <begin position="405"/>
        <end position="618"/>
    </location>
</feature>
<dbReference type="GO" id="GO:0000271">
    <property type="term" value="P:polysaccharide biosynthetic process"/>
    <property type="evidence" value="ECO:0007669"/>
    <property type="project" value="TreeGrafter"/>
</dbReference>
<feature type="transmembrane region" description="Helical" evidence="1">
    <location>
        <begin position="160"/>
        <end position="183"/>
    </location>
</feature>
<protein>
    <recommendedName>
        <fullName evidence="6">Acyl_transf_3 domain-containing protein</fullName>
    </recommendedName>
</protein>
<dbReference type="EMBL" id="CADEPM010000001">
    <property type="protein sequence ID" value="CAB3398638.1"/>
    <property type="molecule type" value="Genomic_DNA"/>
</dbReference>
<dbReference type="GO" id="GO:0016747">
    <property type="term" value="F:acyltransferase activity, transferring groups other than amino-acyl groups"/>
    <property type="evidence" value="ECO:0007669"/>
    <property type="project" value="InterPro"/>
</dbReference>
<feature type="transmembrane region" description="Helical" evidence="1">
    <location>
        <begin position="221"/>
        <end position="241"/>
    </location>
</feature>
<dbReference type="InterPro" id="IPR050879">
    <property type="entry name" value="Acyltransferase_3"/>
</dbReference>
<evidence type="ECO:0000256" key="1">
    <source>
        <dbReference type="SAM" id="Phobius"/>
    </source>
</evidence>
<dbReference type="PANTHER" id="PTHR23028">
    <property type="entry name" value="ACETYLTRANSFERASE"/>
    <property type="match status" value="1"/>
</dbReference>
<proteinExistence type="predicted"/>
<feature type="transmembrane region" description="Helical" evidence="1">
    <location>
        <begin position="60"/>
        <end position="78"/>
    </location>
</feature>
<feature type="transmembrane region" description="Helical" evidence="1">
    <location>
        <begin position="273"/>
        <end position="292"/>
    </location>
</feature>
<dbReference type="OrthoDB" id="92766at2759"/>
<dbReference type="Pfam" id="PF01757">
    <property type="entry name" value="Acyl_transf_3"/>
    <property type="match status" value="1"/>
</dbReference>
<dbReference type="GO" id="GO:0016020">
    <property type="term" value="C:membrane"/>
    <property type="evidence" value="ECO:0007669"/>
    <property type="project" value="TreeGrafter"/>
</dbReference>
<sequence length="627" mass="71855">MRFDIQSYRAIAILAVVGFHLFPEALPNGYLGVDVFFVISGFLMSRILYSKAIDHKTINVTMVFCVIYYLLLFLINFGKHLFRAEVWWPANQLYAFFSALFLTNVKVLADQRDYFKAFEANIKSSNIFLHCWSLSVEVQFYLIVPFIFIGIHFIKRLKARIVALLILAVVSYSLTFYSSSVAFNFTPSRVWQFAFGILADVVKRAESTELKKSEKCGDREFIAIQLQSALLASLFLIFWPSTIASQLIRPLITAVAALLIYADLQFPILNSSALCYIGDISYIIYLVHWPIILRRSAFATEFLDLCFFLSIGIHHLIEKPLLRQQPSIVVAMLLACIAANCALLYTEFKHADVLKFATPYSPKVDENLALDNFFWQNATTFKLLPTPDDVDIHTTYFGHKRFVSGNGTLKYLLLGNSYMSNQAEAIRMSLNGNYSTFESVGVLGNYVLYEDHPPKTALLEKITNRVAIDYKPDVILIILKHAADTVKTAMDNPDSDRILHEMRENLKILQSCSKRIYIMRPLPQAPLKFLNMFVADLMNDADELDRFHIPYTKHKTTFKQLTKRLENLNCPKCQLYDLASVQLHGNVYHTFDPATNLVYYENTIHFTQPFLDLIQPFYSNLTSNIQL</sequence>
<organism evidence="4 5">
    <name type="scientific">Caenorhabditis bovis</name>
    <dbReference type="NCBI Taxonomy" id="2654633"/>
    <lineage>
        <taxon>Eukaryota</taxon>
        <taxon>Metazoa</taxon>
        <taxon>Ecdysozoa</taxon>
        <taxon>Nematoda</taxon>
        <taxon>Chromadorea</taxon>
        <taxon>Rhabditida</taxon>
        <taxon>Rhabditina</taxon>
        <taxon>Rhabditomorpha</taxon>
        <taxon>Rhabditoidea</taxon>
        <taxon>Rhabditidae</taxon>
        <taxon>Peloderinae</taxon>
        <taxon>Caenorhabditis</taxon>
    </lineage>
</organism>
<feature type="transmembrane region" description="Helical" evidence="1">
    <location>
        <begin position="129"/>
        <end position="154"/>
    </location>
</feature>
<name>A0A8S1EES9_9PELO</name>
<keyword evidence="1" id="KW-0472">Membrane</keyword>
<dbReference type="PANTHER" id="PTHR23028:SF53">
    <property type="entry name" value="ACYL_TRANSF_3 DOMAIN-CONTAINING PROTEIN"/>
    <property type="match status" value="1"/>
</dbReference>
<evidence type="ECO:0000259" key="3">
    <source>
        <dbReference type="Pfam" id="PF19040"/>
    </source>
</evidence>
<dbReference type="InterPro" id="IPR043968">
    <property type="entry name" value="SGNH"/>
</dbReference>
<evidence type="ECO:0000313" key="5">
    <source>
        <dbReference type="Proteomes" id="UP000494206"/>
    </source>
</evidence>
<keyword evidence="5" id="KW-1185">Reference proteome</keyword>